<gene>
    <name evidence="2" type="ORF">HPHI1048_LOCUS12971</name>
</gene>
<sequence length="103" mass="12171">MVKVGANHRKRIMEFPEWRGRSLFQSEANRRKNFQPDVRVKGDLRLVNERLEKENSSLRTENEEMRRSLNEANNLIQRYENLIVQLSRKTGVKLTSSVSTARQ</sequence>
<dbReference type="AlphaFoldDB" id="A0A7S0HP65"/>
<evidence type="ECO:0008006" key="3">
    <source>
        <dbReference type="Google" id="ProtNLM"/>
    </source>
</evidence>
<reference evidence="2" key="1">
    <citation type="submission" date="2021-01" db="EMBL/GenBank/DDBJ databases">
        <authorList>
            <person name="Corre E."/>
            <person name="Pelletier E."/>
            <person name="Niang G."/>
            <person name="Scheremetjew M."/>
            <person name="Finn R."/>
            <person name="Kale V."/>
            <person name="Holt S."/>
            <person name="Cochrane G."/>
            <person name="Meng A."/>
            <person name="Brown T."/>
            <person name="Cohen L."/>
        </authorList>
    </citation>
    <scope>NUCLEOTIDE SEQUENCE</scope>
    <source>
        <strain evidence="2">CCMP325</strain>
    </source>
</reference>
<organism evidence="2">
    <name type="scientific">Hanusia phi</name>
    <dbReference type="NCBI Taxonomy" id="3032"/>
    <lineage>
        <taxon>Eukaryota</taxon>
        <taxon>Cryptophyceae</taxon>
        <taxon>Pyrenomonadales</taxon>
        <taxon>Geminigeraceae</taxon>
        <taxon>Hanusia</taxon>
    </lineage>
</organism>
<name>A0A7S0HP65_9CRYP</name>
<keyword evidence="1" id="KW-0175">Coiled coil</keyword>
<proteinExistence type="predicted"/>
<accession>A0A7S0HP65</accession>
<feature type="coiled-coil region" evidence="1">
    <location>
        <begin position="41"/>
        <end position="89"/>
    </location>
</feature>
<protein>
    <recommendedName>
        <fullName evidence="3">BZIP domain-containing protein</fullName>
    </recommendedName>
</protein>
<dbReference type="EMBL" id="HBEO01019110">
    <property type="protein sequence ID" value="CAD8488696.1"/>
    <property type="molecule type" value="Transcribed_RNA"/>
</dbReference>
<evidence type="ECO:0000256" key="1">
    <source>
        <dbReference type="SAM" id="Coils"/>
    </source>
</evidence>
<evidence type="ECO:0000313" key="2">
    <source>
        <dbReference type="EMBL" id="CAD8488696.1"/>
    </source>
</evidence>